<proteinExistence type="predicted"/>
<feature type="signal peptide" evidence="1">
    <location>
        <begin position="1"/>
        <end position="24"/>
    </location>
</feature>
<dbReference type="EMBL" id="SOBK01000003">
    <property type="protein sequence ID" value="TDT89863.1"/>
    <property type="molecule type" value="Genomic_DNA"/>
</dbReference>
<comment type="caution">
    <text evidence="2">The sequence shown here is derived from an EMBL/GenBank/DDBJ whole genome shotgun (WGS) entry which is preliminary data.</text>
</comment>
<dbReference type="Proteomes" id="UP000295506">
    <property type="component" value="Unassembled WGS sequence"/>
</dbReference>
<dbReference type="AlphaFoldDB" id="A0AA94PUN0"/>
<dbReference type="PROSITE" id="PS51257">
    <property type="entry name" value="PROKAR_LIPOPROTEIN"/>
    <property type="match status" value="1"/>
</dbReference>
<evidence type="ECO:0008006" key="4">
    <source>
        <dbReference type="Google" id="ProtNLM"/>
    </source>
</evidence>
<keyword evidence="1" id="KW-0732">Signal</keyword>
<evidence type="ECO:0000313" key="2">
    <source>
        <dbReference type="EMBL" id="TDT89863.1"/>
    </source>
</evidence>
<evidence type="ECO:0000256" key="1">
    <source>
        <dbReference type="SAM" id="SignalP"/>
    </source>
</evidence>
<name>A0AA94PUN0_9BACT</name>
<reference evidence="2 3" key="1">
    <citation type="submission" date="2019-03" db="EMBL/GenBank/DDBJ databases">
        <title>Genomic Encyclopedia of Type Strains, Phase IV (KMG-IV): sequencing the most valuable type-strain genomes for metagenomic binning, comparative biology and taxonomic classification.</title>
        <authorList>
            <person name="Goeker M."/>
        </authorList>
    </citation>
    <scope>NUCLEOTIDE SEQUENCE [LARGE SCALE GENOMIC DNA]</scope>
    <source>
        <strain evidence="2 3">DSM 101483</strain>
    </source>
</reference>
<gene>
    <name evidence="2" type="ORF">EDC59_103161</name>
</gene>
<sequence length="139" mass="15025">MFRKVGIFAICAVFVLALSGCAGSSSVDGGLEPVETLVLDNEYASALNVEENEVFALDVIRPLAKGYRISGAFFDPSILRMERYLEYDDDGEARARYLFTGLTGGACDVLVRMVPAGGGEMVVYRQVTVSVGPPKGWFD</sequence>
<organism evidence="2 3">
    <name type="scientific">Pseudodesulfovibrio indicus</name>
    <dbReference type="NCBI Taxonomy" id="1716143"/>
    <lineage>
        <taxon>Bacteria</taxon>
        <taxon>Pseudomonadati</taxon>
        <taxon>Thermodesulfobacteriota</taxon>
        <taxon>Desulfovibrionia</taxon>
        <taxon>Desulfovibrionales</taxon>
        <taxon>Desulfovibrionaceae</taxon>
    </lineage>
</organism>
<protein>
    <recommendedName>
        <fullName evidence="4">Lipoprotein</fullName>
    </recommendedName>
</protein>
<feature type="chain" id="PRO_5041667664" description="Lipoprotein" evidence="1">
    <location>
        <begin position="25"/>
        <end position="139"/>
    </location>
</feature>
<evidence type="ECO:0000313" key="3">
    <source>
        <dbReference type="Proteomes" id="UP000295506"/>
    </source>
</evidence>
<accession>A0AA94PUN0</accession>